<evidence type="ECO:0000313" key="1">
    <source>
        <dbReference type="EMBL" id="RTR21036.1"/>
    </source>
</evidence>
<dbReference type="InterPro" id="IPR035936">
    <property type="entry name" value="BB2672"/>
</dbReference>
<proteinExistence type="predicted"/>
<dbReference type="SUPFAM" id="SSF160519">
    <property type="entry name" value="BB2672-like"/>
    <property type="match status" value="1"/>
</dbReference>
<dbReference type="Gene3D" id="3.30.1330.110">
    <property type="entry name" value="BB2672"/>
    <property type="match status" value="1"/>
</dbReference>
<dbReference type="RefSeq" id="WP_126614623.1">
    <property type="nucleotide sequence ID" value="NZ_JBHUCY010000029.1"/>
</dbReference>
<accession>A0A3S0IFP2</accession>
<organism evidence="1 2">
    <name type="scientific">Azospirillum griseum</name>
    <dbReference type="NCBI Taxonomy" id="2496639"/>
    <lineage>
        <taxon>Bacteria</taxon>
        <taxon>Pseudomonadati</taxon>
        <taxon>Pseudomonadota</taxon>
        <taxon>Alphaproteobacteria</taxon>
        <taxon>Rhodospirillales</taxon>
        <taxon>Azospirillaceae</taxon>
        <taxon>Azospirillum</taxon>
    </lineage>
</organism>
<evidence type="ECO:0000313" key="2">
    <source>
        <dbReference type="Proteomes" id="UP000277007"/>
    </source>
</evidence>
<keyword evidence="2" id="KW-1185">Reference proteome</keyword>
<dbReference type="EMBL" id="RXMA01000007">
    <property type="protein sequence ID" value="RTR21036.1"/>
    <property type="molecule type" value="Genomic_DNA"/>
</dbReference>
<dbReference type="AlphaFoldDB" id="A0A3S0IFP2"/>
<comment type="caution">
    <text evidence="1">The sequence shown here is derived from an EMBL/GenBank/DDBJ whole genome shotgun (WGS) entry which is preliminary data.</text>
</comment>
<dbReference type="Proteomes" id="UP000277007">
    <property type="component" value="Unassembled WGS sequence"/>
</dbReference>
<reference evidence="1 2" key="1">
    <citation type="submission" date="2018-12" db="EMBL/GenBank/DDBJ databases">
        <authorList>
            <person name="Yang Y."/>
        </authorList>
    </citation>
    <scope>NUCLEOTIDE SEQUENCE [LARGE SCALE GENOMIC DNA]</scope>
    <source>
        <strain evidence="1 2">L-25-5w-1</strain>
    </source>
</reference>
<protein>
    <submittedName>
        <fullName evidence="1">Amino acid synthesis family protein</fullName>
    </submittedName>
</protein>
<name>A0A3S0IFP2_9PROT</name>
<dbReference type="Pfam" id="PF06684">
    <property type="entry name" value="AA_synth"/>
    <property type="match status" value="1"/>
</dbReference>
<dbReference type="InterPro" id="IPR009569">
    <property type="entry name" value="AA_synth_put"/>
</dbReference>
<gene>
    <name evidence="1" type="ORF">EJ903_09860</name>
</gene>
<dbReference type="OrthoDB" id="9803312at2"/>
<sequence>MGLELRKTVLYVDDTRIEGGRPVPQPFTLIAAAAVLKNPWAGRGFVEDLKPEIHAIAPLLGELLTDQVLKAAGGGDAVEGYGKAAIVGTSGEVEHASALIHTLRFGNKYRTAVGAKSYLSFTNTRGGPNCPVVIPLMHKHDEGMRSHYLTIQFSILDAPGPDEIVVALGASIGGRPHHRIGDRYQDLQELGSTNG</sequence>